<organism evidence="2 3">
    <name type="scientific">Marivirga salinarum</name>
    <dbReference type="NCBI Taxonomy" id="3059078"/>
    <lineage>
        <taxon>Bacteria</taxon>
        <taxon>Pseudomonadati</taxon>
        <taxon>Bacteroidota</taxon>
        <taxon>Cytophagia</taxon>
        <taxon>Cytophagales</taxon>
        <taxon>Marivirgaceae</taxon>
        <taxon>Marivirga</taxon>
    </lineage>
</organism>
<keyword evidence="1" id="KW-0812">Transmembrane</keyword>
<protein>
    <submittedName>
        <fullName evidence="2">Uncharacterized protein</fullName>
    </submittedName>
</protein>
<feature type="transmembrane region" description="Helical" evidence="1">
    <location>
        <begin position="123"/>
        <end position="145"/>
    </location>
</feature>
<evidence type="ECO:0000313" key="3">
    <source>
        <dbReference type="Proteomes" id="UP001230496"/>
    </source>
</evidence>
<accession>A0AA49GCF2</accession>
<keyword evidence="3" id="KW-1185">Reference proteome</keyword>
<dbReference type="KEGG" id="msaa:QYS49_07460"/>
<dbReference type="AlphaFoldDB" id="A0AA49GCF2"/>
<dbReference type="RefSeq" id="WP_308349933.1">
    <property type="nucleotide sequence ID" value="NZ_CP129971.1"/>
</dbReference>
<gene>
    <name evidence="2" type="ORF">QYS49_07460</name>
</gene>
<name>A0AA49GCF2_9BACT</name>
<feature type="transmembrane region" description="Helical" evidence="1">
    <location>
        <begin position="68"/>
        <end position="86"/>
    </location>
</feature>
<dbReference type="Proteomes" id="UP001230496">
    <property type="component" value="Chromosome"/>
</dbReference>
<keyword evidence="1" id="KW-0472">Membrane</keyword>
<evidence type="ECO:0000313" key="2">
    <source>
        <dbReference type="EMBL" id="WKK77056.2"/>
    </source>
</evidence>
<proteinExistence type="predicted"/>
<reference evidence="2 3" key="1">
    <citation type="submission" date="2023-08" db="EMBL/GenBank/DDBJ databases">
        <title>Comparative genomics and taxonomic characterization of three novel marine species of genus Marivirga.</title>
        <authorList>
            <person name="Muhammad N."/>
            <person name="Kim S.-G."/>
        </authorList>
    </citation>
    <scope>NUCLEOTIDE SEQUENCE [LARGE SCALE GENOMIC DNA]</scope>
    <source>
        <strain evidence="2 3">BDSF4-3</strain>
    </source>
</reference>
<sequence length="202" mass="23285">MNFEKYWNPDDTTTTNISSEDLRKLKPSSSVHPLNKLQQIMRQQAYFGAGLLMIFLLLIFVFSHSLLTSLLIAFCAYAIYFLFRSFRILKRISLILNQPNENILKKLKSQHAVIKDYVKFSEIIAALLYPLSIVAGMIITFLIMGEESPESLFLDPFLLIISMAAIVLFVPIQYFLTHKMNQKAFGPHLDSLKEMTEKLEQE</sequence>
<dbReference type="EMBL" id="CP129971">
    <property type="protein sequence ID" value="WKK77056.2"/>
    <property type="molecule type" value="Genomic_DNA"/>
</dbReference>
<keyword evidence="1" id="KW-1133">Transmembrane helix</keyword>
<feature type="transmembrane region" description="Helical" evidence="1">
    <location>
        <begin position="157"/>
        <end position="176"/>
    </location>
</feature>
<evidence type="ECO:0000256" key="1">
    <source>
        <dbReference type="SAM" id="Phobius"/>
    </source>
</evidence>
<feature type="transmembrane region" description="Helical" evidence="1">
    <location>
        <begin position="45"/>
        <end position="62"/>
    </location>
</feature>